<reference evidence="2" key="1">
    <citation type="journal article" date="2012" name="Science">
        <title>The Paleozoic origin of enzymatic lignin decomposition reconstructed from 31 fungal genomes.</title>
        <authorList>
            <person name="Floudas D."/>
            <person name="Binder M."/>
            <person name="Riley R."/>
            <person name="Barry K."/>
            <person name="Blanchette R.A."/>
            <person name="Henrissat B."/>
            <person name="Martinez A.T."/>
            <person name="Otillar R."/>
            <person name="Spatafora J.W."/>
            <person name="Yadav J.S."/>
            <person name="Aerts A."/>
            <person name="Benoit I."/>
            <person name="Boyd A."/>
            <person name="Carlson A."/>
            <person name="Copeland A."/>
            <person name="Coutinho P.M."/>
            <person name="de Vries R.P."/>
            <person name="Ferreira P."/>
            <person name="Findley K."/>
            <person name="Foster B."/>
            <person name="Gaskell J."/>
            <person name="Glotzer D."/>
            <person name="Gorecki P."/>
            <person name="Heitman J."/>
            <person name="Hesse C."/>
            <person name="Hori C."/>
            <person name="Igarashi K."/>
            <person name="Jurgens J.A."/>
            <person name="Kallen N."/>
            <person name="Kersten P."/>
            <person name="Kohler A."/>
            <person name="Kuees U."/>
            <person name="Kumar T.K.A."/>
            <person name="Kuo A."/>
            <person name="LaButti K."/>
            <person name="Larrondo L.F."/>
            <person name="Lindquist E."/>
            <person name="Ling A."/>
            <person name="Lombard V."/>
            <person name="Lucas S."/>
            <person name="Lundell T."/>
            <person name="Martin R."/>
            <person name="McLaughlin D.J."/>
            <person name="Morgenstern I."/>
            <person name="Morin E."/>
            <person name="Murat C."/>
            <person name="Nagy L.G."/>
            <person name="Nolan M."/>
            <person name="Ohm R.A."/>
            <person name="Patyshakuliyeva A."/>
            <person name="Rokas A."/>
            <person name="Ruiz-Duenas F.J."/>
            <person name="Sabat G."/>
            <person name="Salamov A."/>
            <person name="Samejima M."/>
            <person name="Schmutz J."/>
            <person name="Slot J.C."/>
            <person name="St John F."/>
            <person name="Stenlid J."/>
            <person name="Sun H."/>
            <person name="Sun S."/>
            <person name="Syed K."/>
            <person name="Tsang A."/>
            <person name="Wiebenga A."/>
            <person name="Young D."/>
            <person name="Pisabarro A."/>
            <person name="Eastwood D.C."/>
            <person name="Martin F."/>
            <person name="Cullen D."/>
            <person name="Grigoriev I.V."/>
            <person name="Hibbett D.S."/>
        </authorList>
    </citation>
    <scope>NUCLEOTIDE SEQUENCE [LARGE SCALE GENOMIC DNA]</scope>
    <source>
        <strain evidence="2">FP-101664</strain>
    </source>
</reference>
<dbReference type="AlphaFoldDB" id="R7S7I3"/>
<name>R7S7I3_TRAVS</name>
<dbReference type="OrthoDB" id="6141102at2759"/>
<accession>R7S7I3</accession>
<dbReference type="InterPro" id="IPR046341">
    <property type="entry name" value="SET_dom_sf"/>
</dbReference>
<organism evidence="1 2">
    <name type="scientific">Trametes versicolor (strain FP-101664)</name>
    <name type="common">White-rot fungus</name>
    <name type="synonym">Coriolus versicolor</name>
    <dbReference type="NCBI Taxonomy" id="717944"/>
    <lineage>
        <taxon>Eukaryota</taxon>
        <taxon>Fungi</taxon>
        <taxon>Dikarya</taxon>
        <taxon>Basidiomycota</taxon>
        <taxon>Agaricomycotina</taxon>
        <taxon>Agaricomycetes</taxon>
        <taxon>Polyporales</taxon>
        <taxon>Polyporaceae</taxon>
        <taxon>Trametes</taxon>
    </lineage>
</organism>
<keyword evidence="2" id="KW-1185">Reference proteome</keyword>
<dbReference type="EMBL" id="JH711799">
    <property type="protein sequence ID" value="EIW51580.1"/>
    <property type="molecule type" value="Genomic_DNA"/>
</dbReference>
<dbReference type="Gene3D" id="2.170.270.10">
    <property type="entry name" value="SET domain"/>
    <property type="match status" value="1"/>
</dbReference>
<dbReference type="KEGG" id="tvs:TRAVEDRAFT_54335"/>
<dbReference type="Proteomes" id="UP000054317">
    <property type="component" value="Unassembled WGS sequence"/>
</dbReference>
<dbReference type="GeneID" id="19417373"/>
<gene>
    <name evidence="1" type="ORF">TRAVEDRAFT_54335</name>
</gene>
<proteinExistence type="predicted"/>
<evidence type="ECO:0000313" key="2">
    <source>
        <dbReference type="Proteomes" id="UP000054317"/>
    </source>
</evidence>
<sequence>MSDLPGLRPPEEDDPEDALRIQQQRYAQRIQQRLQEEREVAGTIEGEYRAAWTDFYSREPEQCEQLIRSLEVASPHPPLSLDDLFEGAEYIEMSPEPTPSEASFDIWLSDLQQRSQLSTDTALTLHDMDEYAYRKYESCTPSVEGILYNGDPRILKFIPCADEPGFRAELYASKHLQLAWQTEWFDVDFKLIAADAHRRLEDVGLDHEKIERYKPRSLPSPGSGFKSFLRKRDLPHWSSESLVELHQSAATLATATHLLREVNSFVSVFCGSLICNKAKCMTHEYIAEIIPNPEDNEGGIELDKAQSMLNDHRHLNYFFNLLPGTYLLDAATVGNAVRCINCPDEQPMANVEADTRQVGGDMKIMFYSSTF</sequence>
<dbReference type="RefSeq" id="XP_008045459.1">
    <property type="nucleotide sequence ID" value="XM_008047268.1"/>
</dbReference>
<evidence type="ECO:0000313" key="1">
    <source>
        <dbReference type="EMBL" id="EIW51580.1"/>
    </source>
</evidence>
<dbReference type="OMA" id="PKYESCT"/>
<protein>
    <submittedName>
        <fullName evidence="1">Uncharacterized protein</fullName>
    </submittedName>
</protein>